<dbReference type="GO" id="GO:0004300">
    <property type="term" value="F:enoyl-CoA hydratase activity"/>
    <property type="evidence" value="ECO:0007669"/>
    <property type="project" value="UniProtKB-EC"/>
</dbReference>
<dbReference type="Proteomes" id="UP000385207">
    <property type="component" value="Unassembled WGS sequence"/>
</dbReference>
<keyword evidence="2" id="KW-0456">Lyase</keyword>
<dbReference type="Gene3D" id="3.90.226.10">
    <property type="entry name" value="2-enoyl-CoA Hydratase, Chain A, domain 1"/>
    <property type="match status" value="1"/>
</dbReference>
<dbReference type="AlphaFoldDB" id="A0A5E7HTJ4"/>
<protein>
    <submittedName>
        <fullName evidence="2">Putative enoyl-CoA hydratase echA8</fullName>
        <ecNumber evidence="2">4.2.1.17</ecNumber>
    </submittedName>
</protein>
<dbReference type="SUPFAM" id="SSF52096">
    <property type="entry name" value="ClpP/crotonase"/>
    <property type="match status" value="1"/>
</dbReference>
<dbReference type="EC" id="4.2.1.17" evidence="2"/>
<gene>
    <name evidence="2" type="primary">echA8_1</name>
    <name evidence="2" type="ORF">PS862_01108</name>
</gene>
<reference evidence="2 3" key="1">
    <citation type="submission" date="2019-09" db="EMBL/GenBank/DDBJ databases">
        <authorList>
            <person name="Chandra G."/>
            <person name="Truman W A."/>
        </authorList>
    </citation>
    <scope>NUCLEOTIDE SEQUENCE [LARGE SCALE GENOMIC DNA]</scope>
    <source>
        <strain evidence="2">PS862</strain>
    </source>
</reference>
<comment type="similarity">
    <text evidence="1">Belongs to the enoyl-CoA hydratase/isomerase family.</text>
</comment>
<name>A0A5E7HTJ4_PSEFL</name>
<dbReference type="CDD" id="cd06558">
    <property type="entry name" value="crotonase-like"/>
    <property type="match status" value="1"/>
</dbReference>
<dbReference type="PANTHER" id="PTHR11941">
    <property type="entry name" value="ENOYL-COA HYDRATASE-RELATED"/>
    <property type="match status" value="1"/>
</dbReference>
<dbReference type="InterPro" id="IPR029045">
    <property type="entry name" value="ClpP/crotonase-like_dom_sf"/>
</dbReference>
<proteinExistence type="inferred from homology"/>
<dbReference type="RefSeq" id="WP_224790639.1">
    <property type="nucleotide sequence ID" value="NZ_CABVII010000004.1"/>
</dbReference>
<dbReference type="Pfam" id="PF00378">
    <property type="entry name" value="ECH_1"/>
    <property type="match status" value="1"/>
</dbReference>
<dbReference type="PANTHER" id="PTHR11941:SF54">
    <property type="entry name" value="ENOYL-COA HYDRATASE, MITOCHONDRIAL"/>
    <property type="match status" value="1"/>
</dbReference>
<accession>A0A5E7HTJ4</accession>
<sequence>MSYTTFSLKQEGAVLRVALSNPPVNLMNLKMTEELFQLSGQLFVDTSVKVVILESADPEFFIAHFDLDDLVKSAADPSKASKYPDINALQALALSWQGLPQVTIAKVQGRCRGAGLEFAMGLSMRFASEDSKFCAPEASGGFLACGGGTTRIALAAGPARALEFLLSGRDYSGLEAERYGLVNRALPASDLDQYVDELAAQISQRSFGVIGMHRDVFKEVYAPMIDPLFAGLAKENDGLRSAMATEEFAQGVEGLRSLGQTREYELNLPETISNLSQANK</sequence>
<organism evidence="2 3">
    <name type="scientific">Pseudomonas fluorescens</name>
    <dbReference type="NCBI Taxonomy" id="294"/>
    <lineage>
        <taxon>Bacteria</taxon>
        <taxon>Pseudomonadati</taxon>
        <taxon>Pseudomonadota</taxon>
        <taxon>Gammaproteobacteria</taxon>
        <taxon>Pseudomonadales</taxon>
        <taxon>Pseudomonadaceae</taxon>
        <taxon>Pseudomonas</taxon>
    </lineage>
</organism>
<dbReference type="GO" id="GO:0006635">
    <property type="term" value="P:fatty acid beta-oxidation"/>
    <property type="evidence" value="ECO:0007669"/>
    <property type="project" value="TreeGrafter"/>
</dbReference>
<evidence type="ECO:0000313" key="3">
    <source>
        <dbReference type="Proteomes" id="UP000385207"/>
    </source>
</evidence>
<evidence type="ECO:0000313" key="2">
    <source>
        <dbReference type="EMBL" id="VVO66652.1"/>
    </source>
</evidence>
<dbReference type="InterPro" id="IPR001753">
    <property type="entry name" value="Enoyl-CoA_hydra/iso"/>
</dbReference>
<dbReference type="EMBL" id="CABVII010000004">
    <property type="protein sequence ID" value="VVO66652.1"/>
    <property type="molecule type" value="Genomic_DNA"/>
</dbReference>
<evidence type="ECO:0000256" key="1">
    <source>
        <dbReference type="ARBA" id="ARBA00005254"/>
    </source>
</evidence>